<comment type="caution">
    <text evidence="2">The sequence shown here is derived from an EMBL/GenBank/DDBJ whole genome shotgun (WGS) entry which is preliminary data.</text>
</comment>
<dbReference type="SUPFAM" id="SSF54427">
    <property type="entry name" value="NTF2-like"/>
    <property type="match status" value="1"/>
</dbReference>
<feature type="domain" description="DUF4440" evidence="1">
    <location>
        <begin position="44"/>
        <end position="156"/>
    </location>
</feature>
<name>A0A9X1X556_9SPHI</name>
<gene>
    <name evidence="2" type="ORF">MUY27_08630</name>
</gene>
<reference evidence="2" key="1">
    <citation type="submission" date="2022-04" db="EMBL/GenBank/DDBJ databases">
        <title>Mucilaginibacter sp. RS28 isolated from freshwater.</title>
        <authorList>
            <person name="Ko S.-R."/>
        </authorList>
    </citation>
    <scope>NUCLEOTIDE SEQUENCE</scope>
    <source>
        <strain evidence="2">RS28</strain>
    </source>
</reference>
<keyword evidence="3" id="KW-1185">Reference proteome</keyword>
<organism evidence="2 3">
    <name type="scientific">Mucilaginibacter straminoryzae</name>
    <dbReference type="NCBI Taxonomy" id="2932774"/>
    <lineage>
        <taxon>Bacteria</taxon>
        <taxon>Pseudomonadati</taxon>
        <taxon>Bacteroidota</taxon>
        <taxon>Sphingobacteriia</taxon>
        <taxon>Sphingobacteriales</taxon>
        <taxon>Sphingobacteriaceae</taxon>
        <taxon>Mucilaginibacter</taxon>
    </lineage>
</organism>
<accession>A0A9X1X556</accession>
<evidence type="ECO:0000313" key="3">
    <source>
        <dbReference type="Proteomes" id="UP001139450"/>
    </source>
</evidence>
<dbReference type="AlphaFoldDB" id="A0A9X1X556"/>
<dbReference type="Pfam" id="PF14534">
    <property type="entry name" value="DUF4440"/>
    <property type="match status" value="1"/>
</dbReference>
<dbReference type="InterPro" id="IPR027843">
    <property type="entry name" value="DUF4440"/>
</dbReference>
<dbReference type="InterPro" id="IPR032710">
    <property type="entry name" value="NTF2-like_dom_sf"/>
</dbReference>
<proteinExistence type="predicted"/>
<dbReference type="RefSeq" id="WP_245129605.1">
    <property type="nucleotide sequence ID" value="NZ_JALJEJ010000003.1"/>
</dbReference>
<protein>
    <submittedName>
        <fullName evidence="2">Nuclear transport factor 2 family protein</fullName>
    </submittedName>
</protein>
<dbReference type="EMBL" id="JALJEJ010000003">
    <property type="protein sequence ID" value="MCJ8209773.1"/>
    <property type="molecule type" value="Genomic_DNA"/>
</dbReference>
<sequence length="165" mass="19025">MNKLTTRKLLQRILGAFLVLFLYVQVNAQSYTFKPKDPQLYQTIARMDSLMFDAFNRRDLRALQDFFANNVEFYNDGGGLTTYEQTMRNFKTLFESNTTSGLHRELVPGSLEVYPMPGFGAIEVGIHRFIHTENGKEEVGVQKFIHVWQLSNGKWQATRVISLGH</sequence>
<dbReference type="Gene3D" id="3.10.450.50">
    <property type="match status" value="1"/>
</dbReference>
<evidence type="ECO:0000259" key="1">
    <source>
        <dbReference type="Pfam" id="PF14534"/>
    </source>
</evidence>
<dbReference type="Proteomes" id="UP001139450">
    <property type="component" value="Unassembled WGS sequence"/>
</dbReference>
<evidence type="ECO:0000313" key="2">
    <source>
        <dbReference type="EMBL" id="MCJ8209773.1"/>
    </source>
</evidence>